<feature type="domain" description="YEATS" evidence="4">
    <location>
        <begin position="354"/>
        <end position="490"/>
    </location>
</feature>
<keyword evidence="6" id="KW-1185">Reference proteome</keyword>
<dbReference type="Gene3D" id="2.60.40.1970">
    <property type="entry name" value="YEATS domain"/>
    <property type="match status" value="1"/>
</dbReference>
<accession>A0AAW0EIF8</accession>
<evidence type="ECO:0000313" key="5">
    <source>
        <dbReference type="EMBL" id="KAK7064333.1"/>
    </source>
</evidence>
<dbReference type="AlphaFoldDB" id="A0AAW0EIF8"/>
<proteinExistence type="predicted"/>
<dbReference type="Pfam" id="PF22951">
    <property type="entry name" value="3HBD"/>
    <property type="match status" value="1"/>
</dbReference>
<evidence type="ECO:0000256" key="3">
    <source>
        <dbReference type="SAM" id="MobiDB-lite"/>
    </source>
</evidence>
<organism evidence="5 6">
    <name type="scientific">Favolaschia claudopus</name>
    <dbReference type="NCBI Taxonomy" id="2862362"/>
    <lineage>
        <taxon>Eukaryota</taxon>
        <taxon>Fungi</taxon>
        <taxon>Dikarya</taxon>
        <taxon>Basidiomycota</taxon>
        <taxon>Agaricomycotina</taxon>
        <taxon>Agaricomycetes</taxon>
        <taxon>Agaricomycetidae</taxon>
        <taxon>Agaricales</taxon>
        <taxon>Marasmiineae</taxon>
        <taxon>Mycenaceae</taxon>
        <taxon>Favolaschia</taxon>
    </lineage>
</organism>
<evidence type="ECO:0000259" key="4">
    <source>
        <dbReference type="PROSITE" id="PS51037"/>
    </source>
</evidence>
<dbReference type="GO" id="GO:0005634">
    <property type="term" value="C:nucleus"/>
    <property type="evidence" value="ECO:0007669"/>
    <property type="project" value="UniProtKB-SubCell"/>
</dbReference>
<feature type="compositionally biased region" description="Basic and acidic residues" evidence="3">
    <location>
        <begin position="7"/>
        <end position="17"/>
    </location>
</feature>
<dbReference type="Proteomes" id="UP001362999">
    <property type="component" value="Unassembled WGS sequence"/>
</dbReference>
<gene>
    <name evidence="5" type="ORF">R3P38DRAFT_2823836</name>
</gene>
<feature type="region of interest" description="Disordered" evidence="3">
    <location>
        <begin position="512"/>
        <end position="534"/>
    </location>
</feature>
<dbReference type="InterPro" id="IPR055129">
    <property type="entry name" value="YEATS_dom"/>
</dbReference>
<dbReference type="InterPro" id="IPR055127">
    <property type="entry name" value="YEATS2_3HBD"/>
</dbReference>
<dbReference type="InterPro" id="IPR038704">
    <property type="entry name" value="YEAST_sf"/>
</dbReference>
<sequence>MPTTPTEHVDLNPKLESDYEESDPECSSSDSDVDWDADDEYRKDIVADITLEIGLQERLLQTIESRIQWALRLQESLNNDSNDNVQASDFKTAALDALSAIDAPMQVIFEREELAPVADTRRPAFAKRLRKKPAVRNDLAKKNGKFLYIHLEGNTDPSILRCPICLRTDFMALQGLFNHARVTHALGWTSHDECVRHCACKLEEVQGGPVDFSDLEGGVEVGAATGGVMAGLWTLFEQAVVEDDDPDFESLNRTLGIHADTPALAGFLRKAPVRRGIVVWDPDAVVDIDGLEETPNTRPRWRMPFSHRSMYRDEPLLIPNTTHCPPSSPQTSPPPTLPVIPPPRVSTTNLLPNPSSRFHMATRIIVTDRSLWLSPEQRLGHDTHKWMISVDAPSYAYHITTILLSLKVLSPTEPLTTTAPPFAVIGTAHAPFLARIELAFSSTTVNGQPQKVVLEHWVELDRMKSTSVAHGEEQIVDIELDRGTLFLPLRSGYLSPSARVLWDMGLDKERHTPVENTSEVSVPDSGPASAKDGRKTRNAIPKVKILGSWQDVLKKLVERFPLTLLDIKGGKRPVPALPYKLVENPAQFSALVMGRKKAVEWGRAMAMRDAYADAVLNGLTEDKTELCTADVFSWLHTHGYFPKGKTTIKKEQAQQTLKTGLCRICGLSYRIHTIVSEPGAFKGDPRSFGTIEDGFVCYIGRLLPRRPRVGSTEGPPSLIVPLNPPVSAQLYTRRPGHRDGDWSSRAASLLAVSDPSLVNAVRRVVSVLKLKSFTDPPPPSSSALPLFPINPALSPAEIQVDVAPYAMLAVLAKCFLRAVVTSGLDMASRDRHRALVQPDGRPRRQTALADLYNDRERRMLTPSHICRGVATRGWDWNDELGGAMMGTLARSGVPLRGRPQPQLPSLTVVNSVKPVGNALGTAVFKWLTLIRCHCNETLLWR</sequence>
<feature type="region of interest" description="Disordered" evidence="3">
    <location>
        <begin position="1"/>
        <end position="35"/>
    </location>
</feature>
<evidence type="ECO:0000256" key="1">
    <source>
        <dbReference type="ARBA" id="ARBA00023242"/>
    </source>
</evidence>
<dbReference type="PROSITE" id="PS51037">
    <property type="entry name" value="YEATS"/>
    <property type="match status" value="1"/>
</dbReference>
<evidence type="ECO:0000313" key="6">
    <source>
        <dbReference type="Proteomes" id="UP001362999"/>
    </source>
</evidence>
<comment type="caution">
    <text evidence="5">The sequence shown here is derived from an EMBL/GenBank/DDBJ whole genome shotgun (WGS) entry which is preliminary data.</text>
</comment>
<evidence type="ECO:0000256" key="2">
    <source>
        <dbReference type="PROSITE-ProRule" id="PRU00376"/>
    </source>
</evidence>
<dbReference type="EMBL" id="JAWWNJ010000001">
    <property type="protein sequence ID" value="KAK7064333.1"/>
    <property type="molecule type" value="Genomic_DNA"/>
</dbReference>
<reference evidence="5 6" key="1">
    <citation type="journal article" date="2024" name="J Genomics">
        <title>Draft genome sequencing and assembly of Favolaschia claudopus CIRM-BRFM 2984 isolated from oak limbs.</title>
        <authorList>
            <person name="Navarro D."/>
            <person name="Drula E."/>
            <person name="Chaduli D."/>
            <person name="Cazenave R."/>
            <person name="Ahrendt S."/>
            <person name="Wang J."/>
            <person name="Lipzen A."/>
            <person name="Daum C."/>
            <person name="Barry K."/>
            <person name="Grigoriev I.V."/>
            <person name="Favel A."/>
            <person name="Rosso M.N."/>
            <person name="Martin F."/>
        </authorList>
    </citation>
    <scope>NUCLEOTIDE SEQUENCE [LARGE SCALE GENOMIC DNA]</scope>
    <source>
        <strain evidence="5 6">CIRM-BRFM 2984</strain>
    </source>
</reference>
<name>A0AAW0EIF8_9AGAR</name>
<keyword evidence="1 2" id="KW-0539">Nucleus</keyword>
<protein>
    <recommendedName>
        <fullName evidence="4">YEATS domain-containing protein</fullName>
    </recommendedName>
</protein>
<comment type="subcellular location">
    <subcellularLocation>
        <location evidence="2">Nucleus</location>
    </subcellularLocation>
</comment>